<dbReference type="PANTHER" id="PTHR42771:SF2">
    <property type="entry name" value="IRON(3+)-HYDROXAMATE IMPORT ATP-BINDING PROTEIN FHUC"/>
    <property type="match status" value="1"/>
</dbReference>
<dbReference type="InterPro" id="IPR003439">
    <property type="entry name" value="ABC_transporter-like_ATP-bd"/>
</dbReference>
<keyword evidence="7" id="KW-0408">Iron</keyword>
<evidence type="ECO:0000256" key="9">
    <source>
        <dbReference type="ARBA" id="ARBA00023136"/>
    </source>
</evidence>
<dbReference type="SUPFAM" id="SSF52540">
    <property type="entry name" value="P-loop containing nucleoside triphosphate hydrolases"/>
    <property type="match status" value="1"/>
</dbReference>
<evidence type="ECO:0000256" key="8">
    <source>
        <dbReference type="ARBA" id="ARBA00023065"/>
    </source>
</evidence>
<keyword evidence="11" id="KW-0378">Hydrolase</keyword>
<dbReference type="InterPro" id="IPR027417">
    <property type="entry name" value="P-loop_NTPase"/>
</dbReference>
<keyword evidence="8" id="KW-0406">Ion transport</keyword>
<dbReference type="RefSeq" id="WP_039207208.1">
    <property type="nucleotide sequence ID" value="NZ_JTJZ01000014.1"/>
</dbReference>
<dbReference type="GO" id="GO:0005524">
    <property type="term" value="F:ATP binding"/>
    <property type="evidence" value="ECO:0007669"/>
    <property type="project" value="UniProtKB-KW"/>
</dbReference>
<dbReference type="FunFam" id="3.40.50.300:FF:000134">
    <property type="entry name" value="Iron-enterobactin ABC transporter ATP-binding protein"/>
    <property type="match status" value="1"/>
</dbReference>
<sequence length="274" mass="29688">MNAIALTATSLTLGYDRTEVVHDVSLTIVPGRVTALLGPNGSGKSTVLRSLARLHPITSGDVVITEADNDTPSSTLTAREFARFVTLLSQSRPHPSGLSVREIVTFGRHPHRKRFAGLTEADRSAVDRALTLTGTMAMADRPVDQLSGGELQRVWLATCLAQDTGVLLLDEPTNHLDLRYQAEILDLMRELADDHDIAVGVVLHDLEHAATVADHVVLLEQGRIRSVGTCEDVFTAETLSEVYGLPIATRIDADTGLVRVDALHRRTRRPAASL</sequence>
<evidence type="ECO:0000256" key="4">
    <source>
        <dbReference type="ARBA" id="ARBA00022496"/>
    </source>
</evidence>
<dbReference type="InterPro" id="IPR003593">
    <property type="entry name" value="AAA+_ATPase"/>
</dbReference>
<dbReference type="PANTHER" id="PTHR42771">
    <property type="entry name" value="IRON(3+)-HYDROXAMATE IMPORT ATP-BINDING PROTEIN FHUC"/>
    <property type="match status" value="1"/>
</dbReference>
<feature type="domain" description="ABC transporter" evidence="10">
    <location>
        <begin position="6"/>
        <end position="246"/>
    </location>
</feature>
<keyword evidence="12" id="KW-1185">Reference proteome</keyword>
<dbReference type="InterPro" id="IPR017871">
    <property type="entry name" value="ABC_transporter-like_CS"/>
</dbReference>
<organism evidence="11 12">
    <name type="scientific">Brevibacterium linens</name>
    <dbReference type="NCBI Taxonomy" id="1703"/>
    <lineage>
        <taxon>Bacteria</taxon>
        <taxon>Bacillati</taxon>
        <taxon>Actinomycetota</taxon>
        <taxon>Actinomycetes</taxon>
        <taxon>Micrococcales</taxon>
        <taxon>Brevibacteriaceae</taxon>
        <taxon>Brevibacterium</taxon>
    </lineage>
</organism>
<dbReference type="SMART" id="SM00382">
    <property type="entry name" value="AAA"/>
    <property type="match status" value="1"/>
</dbReference>
<keyword evidence="3" id="KW-1003">Cell membrane</keyword>
<name>A0A0B9A4N5_BRELN</name>
<evidence type="ECO:0000256" key="6">
    <source>
        <dbReference type="ARBA" id="ARBA00022840"/>
    </source>
</evidence>
<evidence type="ECO:0000313" key="12">
    <source>
        <dbReference type="Proteomes" id="UP000031488"/>
    </source>
</evidence>
<keyword evidence="4" id="KW-0410">Iron transport</keyword>
<dbReference type="InterPro" id="IPR051535">
    <property type="entry name" value="Siderophore_ABC-ATPase"/>
</dbReference>
<evidence type="ECO:0000256" key="1">
    <source>
        <dbReference type="ARBA" id="ARBA00004202"/>
    </source>
</evidence>
<reference evidence="11 12" key="1">
    <citation type="submission" date="2014-11" db="EMBL/GenBank/DDBJ databases">
        <title>Draft Genome Sequence of Brevibacterium linens AE038-8.</title>
        <authorList>
            <person name="Maizel D."/>
            <person name="Utturkar S.M."/>
            <person name="Brown S.D."/>
            <person name="Ferrero M."/>
            <person name="Rosen B.P."/>
        </authorList>
    </citation>
    <scope>NUCLEOTIDE SEQUENCE [LARGE SCALE GENOMIC DNA]</scope>
    <source>
        <strain evidence="11 12">AE038-8</strain>
    </source>
</reference>
<accession>A0A0B9A4N5</accession>
<keyword evidence="6" id="KW-0067">ATP-binding</keyword>
<evidence type="ECO:0000256" key="5">
    <source>
        <dbReference type="ARBA" id="ARBA00022741"/>
    </source>
</evidence>
<keyword evidence="9" id="KW-0472">Membrane</keyword>
<dbReference type="CDD" id="cd03214">
    <property type="entry name" value="ABC_Iron-Siderophores_B12_Hemin"/>
    <property type="match status" value="1"/>
</dbReference>
<dbReference type="Pfam" id="PF00005">
    <property type="entry name" value="ABC_tran"/>
    <property type="match status" value="1"/>
</dbReference>
<dbReference type="GO" id="GO:0006826">
    <property type="term" value="P:iron ion transport"/>
    <property type="evidence" value="ECO:0007669"/>
    <property type="project" value="UniProtKB-KW"/>
</dbReference>
<keyword evidence="2" id="KW-0813">Transport</keyword>
<dbReference type="OrthoDB" id="5296765at2"/>
<dbReference type="EC" id="3.6.3.34" evidence="11"/>
<dbReference type="PATRIC" id="fig|1703.6.peg.635"/>
<evidence type="ECO:0000256" key="2">
    <source>
        <dbReference type="ARBA" id="ARBA00022448"/>
    </source>
</evidence>
<evidence type="ECO:0000313" key="11">
    <source>
        <dbReference type="EMBL" id="KHS53676.1"/>
    </source>
</evidence>
<dbReference type="PROSITE" id="PS50893">
    <property type="entry name" value="ABC_TRANSPORTER_2"/>
    <property type="match status" value="1"/>
</dbReference>
<protein>
    <submittedName>
        <fullName evidence="11">Iron-chelate-transporting ATPase</fullName>
        <ecNumber evidence="11">3.6.3.34</ecNumber>
    </submittedName>
</protein>
<dbReference type="GO" id="GO:0005886">
    <property type="term" value="C:plasma membrane"/>
    <property type="evidence" value="ECO:0007669"/>
    <property type="project" value="UniProtKB-SubCell"/>
</dbReference>
<dbReference type="Proteomes" id="UP000031488">
    <property type="component" value="Unassembled WGS sequence"/>
</dbReference>
<comment type="subcellular location">
    <subcellularLocation>
        <location evidence="1">Cell membrane</location>
        <topology evidence="1">Peripheral membrane protein</topology>
    </subcellularLocation>
</comment>
<evidence type="ECO:0000256" key="3">
    <source>
        <dbReference type="ARBA" id="ARBA00022475"/>
    </source>
</evidence>
<dbReference type="STRING" id="1703.BLSMQ_1360"/>
<dbReference type="PROSITE" id="PS00211">
    <property type="entry name" value="ABC_TRANSPORTER_1"/>
    <property type="match status" value="1"/>
</dbReference>
<dbReference type="AlphaFoldDB" id="A0A0B9A4N5"/>
<evidence type="ECO:0000259" key="10">
    <source>
        <dbReference type="PROSITE" id="PS50893"/>
    </source>
</evidence>
<gene>
    <name evidence="11" type="ORF">AE0388_0751</name>
</gene>
<dbReference type="GO" id="GO:0016887">
    <property type="term" value="F:ATP hydrolysis activity"/>
    <property type="evidence" value="ECO:0007669"/>
    <property type="project" value="InterPro"/>
</dbReference>
<dbReference type="EMBL" id="JTJZ01000014">
    <property type="protein sequence ID" value="KHS53676.1"/>
    <property type="molecule type" value="Genomic_DNA"/>
</dbReference>
<evidence type="ECO:0000256" key="7">
    <source>
        <dbReference type="ARBA" id="ARBA00023004"/>
    </source>
</evidence>
<dbReference type="Gene3D" id="3.40.50.300">
    <property type="entry name" value="P-loop containing nucleotide triphosphate hydrolases"/>
    <property type="match status" value="1"/>
</dbReference>
<comment type="caution">
    <text evidence="11">The sequence shown here is derived from an EMBL/GenBank/DDBJ whole genome shotgun (WGS) entry which is preliminary data.</text>
</comment>
<proteinExistence type="predicted"/>
<keyword evidence="5" id="KW-0547">Nucleotide-binding</keyword>